<dbReference type="AlphaFoldDB" id="A0A0C2NFC2"/>
<gene>
    <name evidence="2" type="ORF">RF11_15211</name>
</gene>
<evidence type="ECO:0008006" key="4">
    <source>
        <dbReference type="Google" id="ProtNLM"/>
    </source>
</evidence>
<sequence>MTSQSVAFLDIPEAYTTKKRHKVYFYSLERSDFAGDFVRIHKLKKEYKMTFVLEIDSENFRTESYGLCSFEFELIDEAENFDPSHYYQMSYIDHNFHILGTSIPFRFNNVNLTNIGVLGTILNIRNAVKNYVDIKDQIHENKDSEIKRLKEIMRQLYDIVLEQQKSIDTNKTSPPKDLIPFSNKNSDHGMKMENKPPLETSKVNENNLVSGSKTSTKLDTYSRFWTEMNKLHCENFKTIKRHLKNIEYLLVEQTETKNRNGVSEGLGQSYVLSILDTLSVDISQISIDKDIKVRKMLSKMNIGPEYLKHSIRYSICPICTKKLEYDETVAFMHIDSHFKIKNAL</sequence>
<evidence type="ECO:0000313" key="2">
    <source>
        <dbReference type="EMBL" id="KII72702.1"/>
    </source>
</evidence>
<feature type="region of interest" description="Disordered" evidence="1">
    <location>
        <begin position="169"/>
        <end position="190"/>
    </location>
</feature>
<proteinExistence type="predicted"/>
<keyword evidence="3" id="KW-1185">Reference proteome</keyword>
<dbReference type="Gene3D" id="2.60.40.2840">
    <property type="match status" value="1"/>
</dbReference>
<evidence type="ECO:0000256" key="1">
    <source>
        <dbReference type="SAM" id="MobiDB-lite"/>
    </source>
</evidence>
<dbReference type="EMBL" id="JWZT01001146">
    <property type="protein sequence ID" value="KII72702.1"/>
    <property type="molecule type" value="Genomic_DNA"/>
</dbReference>
<organism evidence="2 3">
    <name type="scientific">Thelohanellus kitauei</name>
    <name type="common">Myxosporean</name>
    <dbReference type="NCBI Taxonomy" id="669202"/>
    <lineage>
        <taxon>Eukaryota</taxon>
        <taxon>Metazoa</taxon>
        <taxon>Cnidaria</taxon>
        <taxon>Myxozoa</taxon>
        <taxon>Myxosporea</taxon>
        <taxon>Bivalvulida</taxon>
        <taxon>Platysporina</taxon>
        <taxon>Myxobolidae</taxon>
        <taxon>Thelohanellus</taxon>
    </lineage>
</organism>
<comment type="caution">
    <text evidence="2">The sequence shown here is derived from an EMBL/GenBank/DDBJ whole genome shotgun (WGS) entry which is preliminary data.</text>
</comment>
<accession>A0A0C2NFC2</accession>
<name>A0A0C2NFC2_THEKT</name>
<dbReference type="Proteomes" id="UP000031668">
    <property type="component" value="Unassembled WGS sequence"/>
</dbReference>
<reference evidence="2 3" key="1">
    <citation type="journal article" date="2014" name="Genome Biol. Evol.">
        <title>The genome of the myxosporean Thelohanellus kitauei shows adaptations to nutrient acquisition within its fish host.</title>
        <authorList>
            <person name="Yang Y."/>
            <person name="Xiong J."/>
            <person name="Zhou Z."/>
            <person name="Huo F."/>
            <person name="Miao W."/>
            <person name="Ran C."/>
            <person name="Liu Y."/>
            <person name="Zhang J."/>
            <person name="Feng J."/>
            <person name="Wang M."/>
            <person name="Wang M."/>
            <person name="Wang L."/>
            <person name="Yao B."/>
        </authorList>
    </citation>
    <scope>NUCLEOTIDE SEQUENCE [LARGE SCALE GENOMIC DNA]</scope>
    <source>
        <strain evidence="2">Wuqing</strain>
    </source>
</reference>
<evidence type="ECO:0000313" key="3">
    <source>
        <dbReference type="Proteomes" id="UP000031668"/>
    </source>
</evidence>
<protein>
    <recommendedName>
        <fullName evidence="4">C2H2-type domain-containing protein</fullName>
    </recommendedName>
</protein>